<dbReference type="InterPro" id="IPR004401">
    <property type="entry name" value="YbaB/EbfC"/>
</dbReference>
<dbReference type="SUPFAM" id="SSF82607">
    <property type="entry name" value="YbaB-like"/>
    <property type="match status" value="1"/>
</dbReference>
<protein>
    <recommendedName>
        <fullName evidence="2">Nucleoid-associated protein GXP67_07430</fullName>
    </recommendedName>
</protein>
<dbReference type="RefSeq" id="WP_162442553.1">
    <property type="nucleotide sequence ID" value="NZ_CP048222.1"/>
</dbReference>
<reference evidence="4 5" key="1">
    <citation type="submission" date="2020-01" db="EMBL/GenBank/DDBJ databases">
        <authorList>
            <person name="Kim M.K."/>
        </authorList>
    </citation>
    <scope>NUCLEOTIDE SEQUENCE [LARGE SCALE GENOMIC DNA]</scope>
    <source>
        <strain evidence="4 5">172606-1</strain>
    </source>
</reference>
<organism evidence="4 5">
    <name type="scientific">Rhodocytophaga rosea</name>
    <dbReference type="NCBI Taxonomy" id="2704465"/>
    <lineage>
        <taxon>Bacteria</taxon>
        <taxon>Pseudomonadati</taxon>
        <taxon>Bacteroidota</taxon>
        <taxon>Cytophagia</taxon>
        <taxon>Cytophagales</taxon>
        <taxon>Rhodocytophagaceae</taxon>
        <taxon>Rhodocytophaga</taxon>
    </lineage>
</organism>
<evidence type="ECO:0000313" key="5">
    <source>
        <dbReference type="Proteomes" id="UP000480178"/>
    </source>
</evidence>
<proteinExistence type="inferred from homology"/>
<comment type="similarity">
    <text evidence="2">Belongs to the YbaB/EbfC family.</text>
</comment>
<dbReference type="AlphaFoldDB" id="A0A6C0GER5"/>
<keyword evidence="2" id="KW-0963">Cytoplasm</keyword>
<comment type="subcellular location">
    <subcellularLocation>
        <location evidence="2">Cytoplasm</location>
        <location evidence="2">Nucleoid</location>
    </subcellularLocation>
</comment>
<evidence type="ECO:0000256" key="1">
    <source>
        <dbReference type="ARBA" id="ARBA00023125"/>
    </source>
</evidence>
<comment type="function">
    <text evidence="2">Binds to DNA and alters its conformation. May be involved in regulation of gene expression, nucleoid organization and DNA protection.</text>
</comment>
<dbReference type="NCBIfam" id="TIGR00103">
    <property type="entry name" value="DNA_YbaB_EbfC"/>
    <property type="match status" value="1"/>
</dbReference>
<dbReference type="Pfam" id="PF02575">
    <property type="entry name" value="YbaB_DNA_bd"/>
    <property type="match status" value="1"/>
</dbReference>
<evidence type="ECO:0000313" key="4">
    <source>
        <dbReference type="EMBL" id="QHT66499.1"/>
    </source>
</evidence>
<name>A0A6C0GER5_9BACT</name>
<dbReference type="GO" id="GO:0003677">
    <property type="term" value="F:DNA binding"/>
    <property type="evidence" value="ECO:0007669"/>
    <property type="project" value="UniProtKB-UniRule"/>
</dbReference>
<dbReference type="PANTHER" id="PTHR33449:SF1">
    <property type="entry name" value="NUCLEOID-ASSOCIATED PROTEIN YBAB"/>
    <property type="match status" value="1"/>
</dbReference>
<dbReference type="HAMAP" id="MF_00274">
    <property type="entry name" value="DNA_YbaB_EbfC"/>
    <property type="match status" value="1"/>
</dbReference>
<dbReference type="PIRSF" id="PIRSF004555">
    <property type="entry name" value="UCP004555"/>
    <property type="match status" value="1"/>
</dbReference>
<keyword evidence="1 2" id="KW-0238">DNA-binding</keyword>
<feature type="coiled-coil region" evidence="3">
    <location>
        <begin position="4"/>
        <end position="31"/>
    </location>
</feature>
<gene>
    <name evidence="4" type="ORF">GXP67_07430</name>
</gene>
<keyword evidence="3" id="KW-0175">Coiled coil</keyword>
<dbReference type="GO" id="GO:0005829">
    <property type="term" value="C:cytosol"/>
    <property type="evidence" value="ECO:0007669"/>
    <property type="project" value="TreeGrafter"/>
</dbReference>
<comment type="subunit">
    <text evidence="2">Homodimer.</text>
</comment>
<evidence type="ECO:0000256" key="3">
    <source>
        <dbReference type="SAM" id="Coils"/>
    </source>
</evidence>
<dbReference type="InterPro" id="IPR036894">
    <property type="entry name" value="YbaB-like_sf"/>
</dbReference>
<dbReference type="Proteomes" id="UP000480178">
    <property type="component" value="Chromosome"/>
</dbReference>
<dbReference type="GO" id="GO:0043590">
    <property type="term" value="C:bacterial nucleoid"/>
    <property type="evidence" value="ECO:0007669"/>
    <property type="project" value="UniProtKB-UniRule"/>
</dbReference>
<dbReference type="Gene3D" id="3.30.1310.10">
    <property type="entry name" value="Nucleoid-associated protein YbaB-like domain"/>
    <property type="match status" value="1"/>
</dbReference>
<dbReference type="EMBL" id="CP048222">
    <property type="protein sequence ID" value="QHT66499.1"/>
    <property type="molecule type" value="Genomic_DNA"/>
</dbReference>
<sequence>MFDMMGMLGKIKDLQAKMKEAQDNLVHIQASAEAGAGMVKATVNGKKQVVKIEIDPDVIKPDDREMLQDLVVAAVNKALAEVDGKAREELKKTTQGILPNIPGMDLSSLL</sequence>
<evidence type="ECO:0000256" key="2">
    <source>
        <dbReference type="HAMAP-Rule" id="MF_00274"/>
    </source>
</evidence>
<accession>A0A6C0GER5</accession>
<dbReference type="KEGG" id="rhoz:GXP67_07430"/>
<keyword evidence="5" id="KW-1185">Reference proteome</keyword>
<dbReference type="PANTHER" id="PTHR33449">
    <property type="entry name" value="NUCLEOID-ASSOCIATED PROTEIN YBAB"/>
    <property type="match status" value="1"/>
</dbReference>